<dbReference type="KEGG" id="bvz:BRAD3257_8503"/>
<evidence type="ECO:0000313" key="2">
    <source>
        <dbReference type="Proteomes" id="UP000246085"/>
    </source>
</evidence>
<accession>A0A2U3QCL9</accession>
<name>A0A2U3QCL9_9BRAD</name>
<sequence length="62" mass="6860">MAVTFLFDPKKNSGCPVGDYVHIFSPDQRGWIPSVILHANVVIAAKVLIHDAMAPRKHQQHG</sequence>
<evidence type="ECO:0000313" key="1">
    <source>
        <dbReference type="EMBL" id="SPP99089.1"/>
    </source>
</evidence>
<dbReference type="EMBL" id="LS398110">
    <property type="protein sequence ID" value="SPP99089.1"/>
    <property type="molecule type" value="Genomic_DNA"/>
</dbReference>
<organism evidence="1 2">
    <name type="scientific">Bradyrhizobium vignae</name>
    <dbReference type="NCBI Taxonomy" id="1549949"/>
    <lineage>
        <taxon>Bacteria</taxon>
        <taxon>Pseudomonadati</taxon>
        <taxon>Pseudomonadota</taxon>
        <taxon>Alphaproteobacteria</taxon>
        <taxon>Hyphomicrobiales</taxon>
        <taxon>Nitrobacteraceae</taxon>
        <taxon>Bradyrhizobium</taxon>
    </lineage>
</organism>
<gene>
    <name evidence="1" type="ORF">BRAD3257_8503</name>
</gene>
<proteinExistence type="predicted"/>
<dbReference type="AlphaFoldDB" id="A0A2U3QCL9"/>
<dbReference type="Proteomes" id="UP000246085">
    <property type="component" value="Chromosome BRAD3257"/>
</dbReference>
<protein>
    <submittedName>
        <fullName evidence="1">Uncharacterized protein</fullName>
    </submittedName>
</protein>
<reference evidence="1 2" key="1">
    <citation type="submission" date="2018-03" db="EMBL/GenBank/DDBJ databases">
        <authorList>
            <person name="Gully D."/>
        </authorList>
    </citation>
    <scope>NUCLEOTIDE SEQUENCE [LARGE SCALE GENOMIC DNA]</scope>
    <source>
        <strain evidence="1">ORS3257</strain>
    </source>
</reference>